<evidence type="ECO:0000313" key="2">
    <source>
        <dbReference type="EMBL" id="MBL0392524.1"/>
    </source>
</evidence>
<evidence type="ECO:0000256" key="1">
    <source>
        <dbReference type="SAM" id="SignalP"/>
    </source>
</evidence>
<name>A0A937CUE0_9BURK</name>
<organism evidence="2 3">
    <name type="scientific">Ramlibacter monticola</name>
    <dbReference type="NCBI Taxonomy" id="1926872"/>
    <lineage>
        <taxon>Bacteria</taxon>
        <taxon>Pseudomonadati</taxon>
        <taxon>Pseudomonadota</taxon>
        <taxon>Betaproteobacteria</taxon>
        <taxon>Burkholderiales</taxon>
        <taxon>Comamonadaceae</taxon>
        <taxon>Ramlibacter</taxon>
    </lineage>
</organism>
<dbReference type="RefSeq" id="WP_201675145.1">
    <property type="nucleotide sequence ID" value="NZ_JAEQNE010000003.1"/>
</dbReference>
<feature type="signal peptide" evidence="1">
    <location>
        <begin position="1"/>
        <end position="31"/>
    </location>
</feature>
<reference evidence="2 3" key="1">
    <citation type="journal article" date="2017" name="Int. J. Syst. Evol. Microbiol.">
        <title>Ramlibacter monticola sp. nov., isolated from forest soil.</title>
        <authorList>
            <person name="Chaudhary D.K."/>
            <person name="Kim J."/>
        </authorList>
    </citation>
    <scope>NUCLEOTIDE SEQUENCE [LARGE SCALE GENOMIC DNA]</scope>
    <source>
        <strain evidence="2 3">KACC 19175</strain>
    </source>
</reference>
<evidence type="ECO:0008006" key="4">
    <source>
        <dbReference type="Google" id="ProtNLM"/>
    </source>
</evidence>
<evidence type="ECO:0000313" key="3">
    <source>
        <dbReference type="Proteomes" id="UP000599109"/>
    </source>
</evidence>
<feature type="chain" id="PRO_5037715559" description="DUF4148 domain-containing protein" evidence="1">
    <location>
        <begin position="32"/>
        <end position="128"/>
    </location>
</feature>
<dbReference type="Proteomes" id="UP000599109">
    <property type="component" value="Unassembled WGS sequence"/>
</dbReference>
<protein>
    <recommendedName>
        <fullName evidence="4">DUF4148 domain-containing protein</fullName>
    </recommendedName>
</protein>
<gene>
    <name evidence="2" type="ORF">JJ685_15395</name>
</gene>
<sequence>MHQRITSTLAFLGTVAAATLAAAVMSGNALAEGPIEDFRPTTGALSRDQAKAELMAQRQQLTSYASEWKLQQGATLQPASGTTRAQVRADYIAAREEVRAMNSEGGSAAFAHLPARRPVIMAGESSQH</sequence>
<keyword evidence="3" id="KW-1185">Reference proteome</keyword>
<comment type="caution">
    <text evidence="2">The sequence shown here is derived from an EMBL/GenBank/DDBJ whole genome shotgun (WGS) entry which is preliminary data.</text>
</comment>
<keyword evidence="1" id="KW-0732">Signal</keyword>
<accession>A0A937CUE0</accession>
<dbReference type="EMBL" id="JAEQNE010000003">
    <property type="protein sequence ID" value="MBL0392524.1"/>
    <property type="molecule type" value="Genomic_DNA"/>
</dbReference>
<proteinExistence type="predicted"/>
<dbReference type="AlphaFoldDB" id="A0A937CUE0"/>